<proteinExistence type="predicted"/>
<dbReference type="PANTHER" id="PTHR46797">
    <property type="entry name" value="HTH-TYPE TRANSCRIPTIONAL REGULATOR"/>
    <property type="match status" value="1"/>
</dbReference>
<dbReference type="RefSeq" id="WP_054453432.1">
    <property type="nucleotide sequence ID" value="NZ_CYTK01000003.1"/>
</dbReference>
<dbReference type="AlphaFoldDB" id="A0AAD2QDA0"/>
<dbReference type="SUPFAM" id="SSF47413">
    <property type="entry name" value="lambda repressor-like DNA-binding domains"/>
    <property type="match status" value="1"/>
</dbReference>
<dbReference type="PANTHER" id="PTHR46797:SF1">
    <property type="entry name" value="METHYLPHOSPHONATE SYNTHASE"/>
    <property type="match status" value="1"/>
</dbReference>
<evidence type="ECO:0000313" key="4">
    <source>
        <dbReference type="EMBL" id="CUJ01191.1"/>
    </source>
</evidence>
<dbReference type="EMBL" id="CYTK01000003">
    <property type="protein sequence ID" value="CUJ01191.1"/>
    <property type="molecule type" value="Genomic_DNA"/>
</dbReference>
<feature type="region of interest" description="Disordered" evidence="2">
    <location>
        <begin position="210"/>
        <end position="274"/>
    </location>
</feature>
<organism evidence="4 5">
    <name type="scientific">Achromobacter aegrifaciens</name>
    <dbReference type="NCBI Taxonomy" id="1287736"/>
    <lineage>
        <taxon>Bacteria</taxon>
        <taxon>Pseudomonadati</taxon>
        <taxon>Pseudomonadota</taxon>
        <taxon>Betaproteobacteria</taxon>
        <taxon>Burkholderiales</taxon>
        <taxon>Alcaligenaceae</taxon>
        <taxon>Achromobacter</taxon>
    </lineage>
</organism>
<evidence type="ECO:0000256" key="1">
    <source>
        <dbReference type="ARBA" id="ARBA00023125"/>
    </source>
</evidence>
<feature type="compositionally biased region" description="Basic and acidic residues" evidence="2">
    <location>
        <begin position="254"/>
        <end position="274"/>
    </location>
</feature>
<dbReference type="SMART" id="SM00530">
    <property type="entry name" value="HTH_XRE"/>
    <property type="match status" value="1"/>
</dbReference>
<dbReference type="Pfam" id="PF01381">
    <property type="entry name" value="HTH_3"/>
    <property type="match status" value="1"/>
</dbReference>
<reference evidence="4 5" key="1">
    <citation type="submission" date="2015-09" db="EMBL/GenBank/DDBJ databases">
        <authorList>
            <consortium name="Pathogen Informatics"/>
        </authorList>
    </citation>
    <scope>NUCLEOTIDE SEQUENCE [LARGE SCALE GENOMIC DNA]</scope>
    <source>
        <strain evidence="4 5">2789STDY5608625</strain>
    </source>
</reference>
<sequence>MTIKDDFAERLRLLRAERGLSQIDLATQAGIAPAQLSRYELGKSYPRAEVLAKLADALGVSRRELATKGPERGVSVSLPMDLIAKLSESAAKRLGVDVITRDEMSDEVRIRLEESFAGPRSSTHTRPDALEVVAENLFAKLRSRFDKILADAIVEHGFKEELAQRIQDAMSEQQRLEIGLEKASAPAEGPVLVQTSRDAMLKPLRMVANIAEGRPRSRTPKIPGQNAPKEGLGGAPRAEKPKKEKPMITKKRVFVRDDEPVKITLDHTSKKSDD</sequence>
<dbReference type="InterPro" id="IPR050807">
    <property type="entry name" value="TransReg_Diox_bact_type"/>
</dbReference>
<gene>
    <name evidence="4" type="ORF">ERS370000_02426</name>
</gene>
<name>A0AAD2QDA0_ACHAE</name>
<feature type="domain" description="HTH cro/C1-type" evidence="3">
    <location>
        <begin position="11"/>
        <end position="65"/>
    </location>
</feature>
<dbReference type="GO" id="GO:0003677">
    <property type="term" value="F:DNA binding"/>
    <property type="evidence" value="ECO:0007669"/>
    <property type="project" value="UniProtKB-KW"/>
</dbReference>
<evidence type="ECO:0000256" key="2">
    <source>
        <dbReference type="SAM" id="MobiDB-lite"/>
    </source>
</evidence>
<dbReference type="Proteomes" id="UP000044098">
    <property type="component" value="Unassembled WGS sequence"/>
</dbReference>
<dbReference type="Gene3D" id="1.10.260.40">
    <property type="entry name" value="lambda repressor-like DNA-binding domains"/>
    <property type="match status" value="1"/>
</dbReference>
<accession>A0AAD2QDA0</accession>
<dbReference type="PROSITE" id="PS50943">
    <property type="entry name" value="HTH_CROC1"/>
    <property type="match status" value="1"/>
</dbReference>
<evidence type="ECO:0000313" key="5">
    <source>
        <dbReference type="Proteomes" id="UP000044098"/>
    </source>
</evidence>
<feature type="compositionally biased region" description="Basic and acidic residues" evidence="2">
    <location>
        <begin position="237"/>
        <end position="247"/>
    </location>
</feature>
<dbReference type="GO" id="GO:0003700">
    <property type="term" value="F:DNA-binding transcription factor activity"/>
    <property type="evidence" value="ECO:0007669"/>
    <property type="project" value="TreeGrafter"/>
</dbReference>
<dbReference type="InterPro" id="IPR001387">
    <property type="entry name" value="Cro/C1-type_HTH"/>
</dbReference>
<evidence type="ECO:0000259" key="3">
    <source>
        <dbReference type="PROSITE" id="PS50943"/>
    </source>
</evidence>
<dbReference type="GO" id="GO:0005829">
    <property type="term" value="C:cytosol"/>
    <property type="evidence" value="ECO:0007669"/>
    <property type="project" value="TreeGrafter"/>
</dbReference>
<dbReference type="InterPro" id="IPR010982">
    <property type="entry name" value="Lambda_DNA-bd_dom_sf"/>
</dbReference>
<protein>
    <submittedName>
        <fullName evidence="4">Anaerobic benzoate catabolism transcriptional regulator</fullName>
    </submittedName>
</protein>
<comment type="caution">
    <text evidence="4">The sequence shown here is derived from an EMBL/GenBank/DDBJ whole genome shotgun (WGS) entry which is preliminary data.</text>
</comment>
<dbReference type="CDD" id="cd00093">
    <property type="entry name" value="HTH_XRE"/>
    <property type="match status" value="1"/>
</dbReference>
<keyword evidence="1" id="KW-0238">DNA-binding</keyword>